<dbReference type="OrthoDB" id="103454at2759"/>
<keyword evidence="11" id="KW-1185">Reference proteome</keyword>
<comment type="caution">
    <text evidence="10">The sequence shown here is derived from an EMBL/GenBank/DDBJ whole genome shotgun (WGS) entry which is preliminary data.</text>
</comment>
<sequence>MFTSPIPRTKRRAAGSTINSHTGTNLNSGNSTIGKSGVSRDRLPQNNNAKVSGKQKVASTLANAKGDPSSSIFGGSVKGSGGASVEASQIKKRTSPFKSRTPFAKSALGFDNSGNDGSVARRRESGAVFSKPFGAESGMPSGSPSKPVAKTISGSGGFFSSLIERNNEKQQQTRLNTATGSPWFTDDSERQKSTDAMASSPFAQHQHSSPSSTLRQQIDKFASDNQDLRSESEETAAGLAPNPGRAYPRTLLKTNEHTVTALAEYPIQVRSALNSIDFSQVPVYSSVSSSGAKFAVVATPTVCYVWSISSSMTASSGNPNKVFALPVPDPPSGEATAYETPLVALVSTNTVSSASDSSKRHGGDLHRTASGMDIVQDVSDAYDDVTGDTGVLICSPSGLIRYWDRVAFGLGGANKFLSLTLPISEKDECCDLVQLGSIGYVVATRSGHLFLITLTNAQLNAELFARPIYKNDSGVGGIGAESLGSDTTPQSGGSLFSRVTSLFGGSSTQSGGGYSVLEDSSEYIISLIQGNHGDSRQSHELFVLTPRFIQKWIISKSLPSRLVYSVDILAKISQRIGQIKPKKGGRLLSDDSALYLIDCAVANDGSICILMGAQDPSTSSNELVLCTLNPPTNTTNLTFNRLQILNHSSPEPFDTEGVCRPRIALPNGGPGAFIITSDTVVLTTIYEIDAANTEETINFRESDFILGFGCSRSTTTANQTLGNYQSKLILTSVRTGLIEMTIDISTLTQSMSSSAMQLADSFGYTPSAQYEYTGHPSDSINQDDIQHYQRQIEQAVFFGSENQDNPLAFHLSALSAKDKGAALNMAAINVSNSIVSGSSQFLAARLALLPHLNERVRLAHNVTQFIFDSGLIDTLSFKTKLILRSNVEKLTAASELWQYLNGQWSSAETDNLSGEFSPAITLLEKTIISFIEETLPQFKEELAIDANSNGGAGDNEDEFSRLIRGYFRQCVGTLGDLAIYLHQKLPLLFNKLSSRTTSSVRLSHLVIYETNRITITILNAAFSYRYKFSESLYNMAKSVTSEDSSNLLSWTEEPLITQMLIDQYHRSYNLCSEISQGYNSRLHRQITESVLPGDSDNGKRNLDVFSSQVIIRNGQNTQGGGDDERNLRNLEETNVDNVYISPRGLLYTVIDQIAQVINLTCRSFANRVADIQTSMTLSAKSNSASSGSQNHIDPALDESMKLCVAQYDRIRPHMLTSLVTLDKIPAALRLAEEYRDFKSLIVIVFASQPPTHNHKASNNNITSYPIHVVRPERLERYIDQYGKEFSFMLYDYYYERKEWWSLTETNDPIQDEWLREYFVENIDTSFKPPTAADKIDERYEKSKALLEVSWVHDIKLNDFGKAAEKLTRIGPVADLNNTRQTLLSLDKLTLLAEIGNINEGDENVQLAMETLEDYIELSYVQNQLVDEYENRLAAHYGHRIGSSVEKGDDGTTVFNEMMKGYSHSHTEKDKKAVLDIAAITTDENFRHQYPSLYKLYIILVNDVWNGQSLSPEHFVDILTLATDVEYRKENPMNNSDNDDDVSEDNTIYPVLPVKFSMAINIITSSIRQLSVLGAFTALQTAWRRVYLSDDWSMLHSQARKNTTTDEKLIDMLCSTNLYTVLLSYHRNKDATKDDDDNSNQDDDDGEVDQYLLEPKDCIIQDNESLNYLVQTRRQEILNRYTNRQNNVDQDGGRGVNKTGDAFFSKSLANFDASQLTLDYQREQDLLVKYIELMSLDKYYAEITHLVKKQLAEINQSQRHQADNISFARNVVSDDQMQLDDDNEEF</sequence>
<dbReference type="PANTHER" id="PTHR13405">
    <property type="entry name" value="NUCLEAR PORE COMPLEX PROTEIN NUP133"/>
    <property type="match status" value="1"/>
</dbReference>
<feature type="region of interest" description="Disordered" evidence="8">
    <location>
        <begin position="1"/>
        <end position="152"/>
    </location>
</feature>
<dbReference type="GO" id="GO:0016973">
    <property type="term" value="P:poly(A)+ mRNA export from nucleus"/>
    <property type="evidence" value="ECO:0007669"/>
    <property type="project" value="TreeGrafter"/>
</dbReference>
<dbReference type="GO" id="GO:0006606">
    <property type="term" value="P:protein import into nucleus"/>
    <property type="evidence" value="ECO:0007669"/>
    <property type="project" value="TreeGrafter"/>
</dbReference>
<proteinExistence type="inferred from homology"/>
<dbReference type="Gene3D" id="2.130.10.10">
    <property type="entry name" value="YVTN repeat-like/Quinoprotein amine dehydrogenase"/>
    <property type="match status" value="1"/>
</dbReference>
<keyword evidence="4" id="KW-0509">mRNA transport</keyword>
<keyword evidence="6" id="KW-0811">Translocation</keyword>
<dbReference type="EMBL" id="JANBPU010000090">
    <property type="protein sequence ID" value="KAJ1916823.1"/>
    <property type="molecule type" value="Genomic_DNA"/>
</dbReference>
<evidence type="ECO:0000256" key="3">
    <source>
        <dbReference type="ARBA" id="ARBA00022448"/>
    </source>
</evidence>
<comment type="subcellular location">
    <subcellularLocation>
        <location evidence="1">Nucleus envelope</location>
    </subcellularLocation>
</comment>
<organism evidence="10 11">
    <name type="scientific">Mycoemilia scoparia</name>
    <dbReference type="NCBI Taxonomy" id="417184"/>
    <lineage>
        <taxon>Eukaryota</taxon>
        <taxon>Fungi</taxon>
        <taxon>Fungi incertae sedis</taxon>
        <taxon>Zoopagomycota</taxon>
        <taxon>Kickxellomycotina</taxon>
        <taxon>Kickxellomycetes</taxon>
        <taxon>Kickxellales</taxon>
        <taxon>Kickxellaceae</taxon>
        <taxon>Mycoemilia</taxon>
    </lineage>
</organism>
<dbReference type="GO" id="GO:0000972">
    <property type="term" value="P:transcription-dependent tethering of RNA polymerase II gene DNA at nuclear periphery"/>
    <property type="evidence" value="ECO:0007669"/>
    <property type="project" value="TreeGrafter"/>
</dbReference>
<dbReference type="PANTHER" id="PTHR13405:SF11">
    <property type="entry name" value="NUCLEAR PORE COMPLEX PROTEIN NUP133"/>
    <property type="match status" value="1"/>
</dbReference>
<evidence type="ECO:0000256" key="1">
    <source>
        <dbReference type="ARBA" id="ARBA00004259"/>
    </source>
</evidence>
<dbReference type="GO" id="GO:0031080">
    <property type="term" value="C:nuclear pore outer ring"/>
    <property type="evidence" value="ECO:0007669"/>
    <property type="project" value="TreeGrafter"/>
</dbReference>
<gene>
    <name evidence="10" type="ORF">H4219_003556</name>
</gene>
<evidence type="ECO:0000256" key="8">
    <source>
        <dbReference type="SAM" id="MobiDB-lite"/>
    </source>
</evidence>
<feature type="compositionally biased region" description="Polar residues" evidence="8">
    <location>
        <begin position="16"/>
        <end position="34"/>
    </location>
</feature>
<reference evidence="10" key="1">
    <citation type="submission" date="2022-07" db="EMBL/GenBank/DDBJ databases">
        <title>Phylogenomic reconstructions and comparative analyses of Kickxellomycotina fungi.</title>
        <authorList>
            <person name="Reynolds N.K."/>
            <person name="Stajich J.E."/>
            <person name="Barry K."/>
            <person name="Grigoriev I.V."/>
            <person name="Crous P."/>
            <person name="Smith M.E."/>
        </authorList>
    </citation>
    <scope>NUCLEOTIDE SEQUENCE</scope>
    <source>
        <strain evidence="10">NBRC 100468</strain>
    </source>
</reference>
<name>A0A9W7ZV74_9FUNG</name>
<keyword evidence="7" id="KW-0539">Nucleus</keyword>
<evidence type="ECO:0000259" key="9">
    <source>
        <dbReference type="Pfam" id="PF03177"/>
    </source>
</evidence>
<dbReference type="Pfam" id="PF03177">
    <property type="entry name" value="Nucleoporin_C"/>
    <property type="match status" value="1"/>
</dbReference>
<protein>
    <recommendedName>
        <fullName evidence="9">Nucleoporin Nup133/Nup155-like C-terminal domain-containing protein</fullName>
    </recommendedName>
</protein>
<feature type="region of interest" description="Disordered" evidence="8">
    <location>
        <begin position="168"/>
        <end position="248"/>
    </location>
</feature>
<feature type="compositionally biased region" description="Polar residues" evidence="8">
    <location>
        <begin position="194"/>
        <end position="216"/>
    </location>
</feature>
<evidence type="ECO:0000256" key="5">
    <source>
        <dbReference type="ARBA" id="ARBA00022927"/>
    </source>
</evidence>
<keyword evidence="5" id="KW-0653">Protein transport</keyword>
<evidence type="ECO:0000256" key="6">
    <source>
        <dbReference type="ARBA" id="ARBA00023010"/>
    </source>
</evidence>
<dbReference type="Proteomes" id="UP001150538">
    <property type="component" value="Unassembled WGS sequence"/>
</dbReference>
<feature type="compositionally biased region" description="Polar residues" evidence="8">
    <location>
        <begin position="169"/>
        <end position="182"/>
    </location>
</feature>
<keyword evidence="3" id="KW-0813">Transport</keyword>
<dbReference type="Gene3D" id="1.20.58.1380">
    <property type="match status" value="1"/>
</dbReference>
<dbReference type="InterPro" id="IPR015943">
    <property type="entry name" value="WD40/YVTN_repeat-like_dom_sf"/>
</dbReference>
<dbReference type="InterPro" id="IPR037624">
    <property type="entry name" value="Nup133-like"/>
</dbReference>
<feature type="domain" description="Nucleoporin Nup133/Nup155-like C-terminal" evidence="9">
    <location>
        <begin position="1196"/>
        <end position="1630"/>
    </location>
</feature>
<dbReference type="InterPro" id="IPR007187">
    <property type="entry name" value="Nucleoporin_Nup133/Nup155_C"/>
</dbReference>
<accession>A0A9W7ZV74</accession>
<feature type="compositionally biased region" description="Basic and acidic residues" evidence="8">
    <location>
        <begin position="217"/>
        <end position="232"/>
    </location>
</feature>
<dbReference type="GO" id="GO:0017056">
    <property type="term" value="F:structural constituent of nuclear pore"/>
    <property type="evidence" value="ECO:0007669"/>
    <property type="project" value="InterPro"/>
</dbReference>
<evidence type="ECO:0000256" key="7">
    <source>
        <dbReference type="ARBA" id="ARBA00023242"/>
    </source>
</evidence>
<evidence type="ECO:0000313" key="10">
    <source>
        <dbReference type="EMBL" id="KAJ1916823.1"/>
    </source>
</evidence>
<comment type="similarity">
    <text evidence="2">Belongs to the nucleoporin Nup133 family.</text>
</comment>
<evidence type="ECO:0000313" key="11">
    <source>
        <dbReference type="Proteomes" id="UP001150538"/>
    </source>
</evidence>
<evidence type="ECO:0000256" key="2">
    <source>
        <dbReference type="ARBA" id="ARBA00005569"/>
    </source>
</evidence>
<dbReference type="SUPFAM" id="SSF117289">
    <property type="entry name" value="Nucleoporin domain"/>
    <property type="match status" value="1"/>
</dbReference>
<evidence type="ECO:0000256" key="4">
    <source>
        <dbReference type="ARBA" id="ARBA00022816"/>
    </source>
</evidence>